<dbReference type="AlphaFoldDB" id="A0A6T6VFS4"/>
<dbReference type="PANTHER" id="PTHR10516">
    <property type="entry name" value="PEPTIDYL-PROLYL CIS-TRANS ISOMERASE"/>
    <property type="match status" value="1"/>
</dbReference>
<dbReference type="InterPro" id="IPR046357">
    <property type="entry name" value="PPIase_dom_sf"/>
</dbReference>
<evidence type="ECO:0000259" key="12">
    <source>
        <dbReference type="PROSITE" id="PS50059"/>
    </source>
</evidence>
<evidence type="ECO:0000256" key="2">
    <source>
        <dbReference type="ARBA" id="ARBA00004147"/>
    </source>
</evidence>
<feature type="domain" description="PPIase FKBP-type" evidence="12">
    <location>
        <begin position="21"/>
        <end position="114"/>
    </location>
</feature>
<feature type="domain" description="PpiC" evidence="13">
    <location>
        <begin position="115"/>
        <end position="234"/>
    </location>
</feature>
<dbReference type="GO" id="GO:0030430">
    <property type="term" value="C:host cell cytoplasm"/>
    <property type="evidence" value="ECO:0007669"/>
    <property type="project" value="UniProtKB-SubCell"/>
</dbReference>
<dbReference type="InterPro" id="IPR050689">
    <property type="entry name" value="FKBP-type_PPIase"/>
</dbReference>
<dbReference type="EC" id="5.2.1.8" evidence="11"/>
<dbReference type="GO" id="GO:0042025">
    <property type="term" value="C:host cell nucleus"/>
    <property type="evidence" value="ECO:0007669"/>
    <property type="project" value="UniProtKB-SubCell"/>
</dbReference>
<reference evidence="15" key="1">
    <citation type="submission" date="2021-01" db="EMBL/GenBank/DDBJ databases">
        <authorList>
            <person name="Corre E."/>
            <person name="Pelletier E."/>
            <person name="Niang G."/>
            <person name="Scheremetjew M."/>
            <person name="Finn R."/>
            <person name="Kale V."/>
            <person name="Holt S."/>
            <person name="Cochrane G."/>
            <person name="Meng A."/>
            <person name="Brown T."/>
            <person name="Cohen L."/>
        </authorList>
    </citation>
    <scope>NUCLEOTIDE SEQUENCE</scope>
    <source>
        <strain evidence="15">CCMP2058</strain>
    </source>
</reference>
<evidence type="ECO:0000256" key="10">
    <source>
        <dbReference type="PROSITE-ProRule" id="PRU00277"/>
    </source>
</evidence>
<evidence type="ECO:0000256" key="6">
    <source>
        <dbReference type="ARBA" id="ARBA00023200"/>
    </source>
</evidence>
<dbReference type="FunFam" id="3.10.50.40:FF:000010">
    <property type="entry name" value="Peptidyl-prolyl cis-trans isomerase Pin1"/>
    <property type="match status" value="1"/>
</dbReference>
<comment type="function">
    <text evidence="8">Peptidyl-prolyl cis/trans isomerase (PPIase) that acts as a key virulence factor by promoting host leukocyte transformation. Binds to and isomerizes specific phosphorylated Ser/Thr-Pro (pSer/Thr-Pro) motifs in a subset of proteins, resulting in conformational changes in the proteins. Promotes host leukocyte transformation by binding to phosphorylated host FBXW7, disrupting dimerization and promoting FBXW7 autoubiquitination and subsequent degradation. Degradation of host FBXW7, leads to stabilization of JUN, which promotes cell transformation.</text>
</comment>
<comment type="subunit">
    <text evidence="9">Interacts with host FBXW7; leading to FBXW7 autoubiquitination and subsequent degradation.</text>
</comment>
<dbReference type="Gene3D" id="3.10.50.40">
    <property type="match status" value="2"/>
</dbReference>
<evidence type="ECO:0000256" key="7">
    <source>
        <dbReference type="ARBA" id="ARBA00023235"/>
    </source>
</evidence>
<evidence type="ECO:0000256" key="11">
    <source>
        <dbReference type="RuleBase" id="RU363014"/>
    </source>
</evidence>
<keyword evidence="4" id="KW-1048">Host nucleus</keyword>
<dbReference type="PROSITE" id="PS50059">
    <property type="entry name" value="FKBP_PPIASE"/>
    <property type="match status" value="1"/>
</dbReference>
<gene>
    <name evidence="14" type="ORF">LAMO00422_LOCUS12082</name>
    <name evidence="15" type="ORF">LAMO00422_LOCUS12083</name>
</gene>
<dbReference type="GO" id="GO:0005737">
    <property type="term" value="C:cytoplasm"/>
    <property type="evidence" value="ECO:0007669"/>
    <property type="project" value="TreeGrafter"/>
</dbReference>
<evidence type="ECO:0000256" key="8">
    <source>
        <dbReference type="ARBA" id="ARBA00054022"/>
    </source>
</evidence>
<evidence type="ECO:0000313" key="14">
    <source>
        <dbReference type="EMBL" id="CAD8453142.1"/>
    </source>
</evidence>
<dbReference type="PROSITE" id="PS50198">
    <property type="entry name" value="PPIC_PPIASE_2"/>
    <property type="match status" value="1"/>
</dbReference>
<comment type="subcellular location">
    <subcellularLocation>
        <location evidence="3">Host cytoplasm</location>
    </subcellularLocation>
    <subcellularLocation>
        <location evidence="2">Host nucleus</location>
    </subcellularLocation>
</comment>
<dbReference type="Pfam" id="PF00639">
    <property type="entry name" value="Rotamase"/>
    <property type="match status" value="1"/>
</dbReference>
<evidence type="ECO:0000256" key="9">
    <source>
        <dbReference type="ARBA" id="ARBA00066165"/>
    </source>
</evidence>
<proteinExistence type="predicted"/>
<comment type="catalytic activity">
    <reaction evidence="1 10 11">
        <text>[protein]-peptidylproline (omega=180) = [protein]-peptidylproline (omega=0)</text>
        <dbReference type="Rhea" id="RHEA:16237"/>
        <dbReference type="Rhea" id="RHEA-COMP:10747"/>
        <dbReference type="Rhea" id="RHEA-COMP:10748"/>
        <dbReference type="ChEBI" id="CHEBI:83833"/>
        <dbReference type="ChEBI" id="CHEBI:83834"/>
        <dbReference type="EC" id="5.2.1.8"/>
    </reaction>
</comment>
<dbReference type="Pfam" id="PF00254">
    <property type="entry name" value="FKBP_C"/>
    <property type="match status" value="1"/>
</dbReference>
<protein>
    <recommendedName>
        <fullName evidence="11">Peptidyl-prolyl cis-trans isomerase</fullName>
        <ecNumber evidence="11">5.2.1.8</ecNumber>
    </recommendedName>
</protein>
<dbReference type="SUPFAM" id="SSF54534">
    <property type="entry name" value="FKBP-like"/>
    <property type="match status" value="2"/>
</dbReference>
<keyword evidence="5 10" id="KW-0697">Rotamase</keyword>
<dbReference type="PANTHER" id="PTHR10516:SF443">
    <property type="entry name" value="FK506-BINDING PROTEIN 59-RELATED"/>
    <property type="match status" value="1"/>
</dbReference>
<dbReference type="EMBL" id="HBEM01017650">
    <property type="protein sequence ID" value="CAD8453142.1"/>
    <property type="molecule type" value="Transcribed_RNA"/>
</dbReference>
<evidence type="ECO:0000259" key="13">
    <source>
        <dbReference type="PROSITE" id="PS50198"/>
    </source>
</evidence>
<organism evidence="15">
    <name type="scientific">Amorphochlora amoebiformis</name>
    <dbReference type="NCBI Taxonomy" id="1561963"/>
    <lineage>
        <taxon>Eukaryota</taxon>
        <taxon>Sar</taxon>
        <taxon>Rhizaria</taxon>
        <taxon>Cercozoa</taxon>
        <taxon>Chlorarachniophyceae</taxon>
        <taxon>Amorphochlora</taxon>
    </lineage>
</organism>
<evidence type="ECO:0000256" key="3">
    <source>
        <dbReference type="ARBA" id="ARBA00004192"/>
    </source>
</evidence>
<keyword evidence="6" id="KW-1035">Host cytoplasm</keyword>
<accession>A0A6T6VFS4</accession>
<evidence type="ECO:0000256" key="5">
    <source>
        <dbReference type="ARBA" id="ARBA00023110"/>
    </source>
</evidence>
<dbReference type="InterPro" id="IPR001179">
    <property type="entry name" value="PPIase_FKBP_dom"/>
</dbReference>
<evidence type="ECO:0000256" key="4">
    <source>
        <dbReference type="ARBA" id="ARBA00022562"/>
    </source>
</evidence>
<sequence>MSSGYTKSILVAGVGQKPKKGDSVTVHCTGMGKNRDLNQKFWSTKDPGQEPFTFTIGEGKVIPAWDEGVLTMQKGEKAVITAQPHYAYGARGFPAWGIMPNSVLKFEIELLSFGPSKIKASHILVKHEKSRRLASWKDENGVEIKKRSVADAHAILNGYLNEIKISQDKKATFAAIASKHSDCSSGPRNQGDLGWFGRGDMQKGFEKGAFALQVGEISEVVNSGSGSHIIMRTG</sequence>
<dbReference type="GO" id="GO:0003755">
    <property type="term" value="F:peptidyl-prolyl cis-trans isomerase activity"/>
    <property type="evidence" value="ECO:0007669"/>
    <property type="project" value="UniProtKB-UniRule"/>
</dbReference>
<keyword evidence="7 10" id="KW-0413">Isomerase</keyword>
<dbReference type="InterPro" id="IPR000297">
    <property type="entry name" value="PPIase_PpiC"/>
</dbReference>
<evidence type="ECO:0000313" key="15">
    <source>
        <dbReference type="EMBL" id="CAD8453143.1"/>
    </source>
</evidence>
<evidence type="ECO:0000256" key="1">
    <source>
        <dbReference type="ARBA" id="ARBA00000971"/>
    </source>
</evidence>
<name>A0A6T6VFS4_9EUKA</name>
<dbReference type="EMBL" id="HBEM01017651">
    <property type="protein sequence ID" value="CAD8453143.1"/>
    <property type="molecule type" value="Transcribed_RNA"/>
</dbReference>